<feature type="non-terminal residue" evidence="1">
    <location>
        <position position="43"/>
    </location>
</feature>
<reference evidence="1" key="1">
    <citation type="journal article" date="2014" name="Front. Microbiol.">
        <title>High frequency of phylogenetically diverse reductive dehalogenase-homologous genes in deep subseafloor sedimentary metagenomes.</title>
        <authorList>
            <person name="Kawai M."/>
            <person name="Futagami T."/>
            <person name="Toyoda A."/>
            <person name="Takaki Y."/>
            <person name="Nishi S."/>
            <person name="Hori S."/>
            <person name="Arai W."/>
            <person name="Tsubouchi T."/>
            <person name="Morono Y."/>
            <person name="Uchiyama I."/>
            <person name="Ito T."/>
            <person name="Fujiyama A."/>
            <person name="Inagaki F."/>
            <person name="Takami H."/>
        </authorList>
    </citation>
    <scope>NUCLEOTIDE SEQUENCE</scope>
    <source>
        <strain evidence="1">Expedition CK06-06</strain>
    </source>
</reference>
<sequence length="43" mass="5079">MKLLKLFDSPIWILFELFFGPYLTIHGNELPPSVFDWWIIGAL</sequence>
<organism evidence="1">
    <name type="scientific">marine sediment metagenome</name>
    <dbReference type="NCBI Taxonomy" id="412755"/>
    <lineage>
        <taxon>unclassified sequences</taxon>
        <taxon>metagenomes</taxon>
        <taxon>ecological metagenomes</taxon>
    </lineage>
</organism>
<dbReference type="EMBL" id="BART01017102">
    <property type="protein sequence ID" value="GAG75042.1"/>
    <property type="molecule type" value="Genomic_DNA"/>
</dbReference>
<gene>
    <name evidence="1" type="ORF">S01H4_32663</name>
</gene>
<proteinExistence type="predicted"/>
<accession>X1B130</accession>
<comment type="caution">
    <text evidence="1">The sequence shown here is derived from an EMBL/GenBank/DDBJ whole genome shotgun (WGS) entry which is preliminary data.</text>
</comment>
<protein>
    <submittedName>
        <fullName evidence="1">Uncharacterized protein</fullName>
    </submittedName>
</protein>
<evidence type="ECO:0000313" key="1">
    <source>
        <dbReference type="EMBL" id="GAG75042.1"/>
    </source>
</evidence>
<name>X1B130_9ZZZZ</name>
<dbReference type="AlphaFoldDB" id="X1B130"/>